<dbReference type="AlphaFoldDB" id="A0A286RGC0"/>
<accession>A0A286RGC0</accession>
<dbReference type="EMBL" id="CP018477">
    <property type="protein sequence ID" value="ASV75003.1"/>
    <property type="molecule type" value="Genomic_DNA"/>
</dbReference>
<name>A0A286RGC0_9BACT</name>
<sequence length="80" mass="8693">MGVTDGSGHYELEFAAGSKGAMVGKHRVNISTFEAGEKDDSGQLVGFVPERVPAKYNTNTTLEVEVKRGHQVIDFPLQSR</sequence>
<evidence type="ECO:0000313" key="2">
    <source>
        <dbReference type="Proteomes" id="UP000215086"/>
    </source>
</evidence>
<keyword evidence="2" id="KW-1185">Reference proteome</keyword>
<gene>
    <name evidence="1" type="ORF">THTE_2401</name>
</gene>
<proteinExistence type="predicted"/>
<protein>
    <submittedName>
        <fullName evidence="1">Uncharacterized protein</fullName>
    </submittedName>
</protein>
<organism evidence="1 2">
    <name type="scientific">Thermogutta terrifontis</name>
    <dbReference type="NCBI Taxonomy" id="1331910"/>
    <lineage>
        <taxon>Bacteria</taxon>
        <taxon>Pseudomonadati</taxon>
        <taxon>Planctomycetota</taxon>
        <taxon>Planctomycetia</taxon>
        <taxon>Pirellulales</taxon>
        <taxon>Thermoguttaceae</taxon>
        <taxon>Thermogutta</taxon>
    </lineage>
</organism>
<reference evidence="1 2" key="1">
    <citation type="journal article" name="Front. Microbiol.">
        <title>Sugar Metabolism of the First Thermophilic Planctomycete Thermogutta terrifontis: Comparative Genomic and Transcriptomic Approaches.</title>
        <authorList>
            <person name="Elcheninov A.G."/>
            <person name="Menzel P."/>
            <person name="Gudbergsdottir S.R."/>
            <person name="Slesarev A.I."/>
            <person name="Kadnikov V.V."/>
            <person name="Krogh A."/>
            <person name="Bonch-Osmolovskaya E.A."/>
            <person name="Peng X."/>
            <person name="Kublanov I.V."/>
        </authorList>
    </citation>
    <scope>NUCLEOTIDE SEQUENCE [LARGE SCALE GENOMIC DNA]</scope>
    <source>
        <strain evidence="1 2">R1</strain>
    </source>
</reference>
<evidence type="ECO:0000313" key="1">
    <source>
        <dbReference type="EMBL" id="ASV75003.1"/>
    </source>
</evidence>
<dbReference type="KEGG" id="ttf:THTE_2401"/>
<dbReference type="Proteomes" id="UP000215086">
    <property type="component" value="Chromosome"/>
</dbReference>